<evidence type="ECO:0000313" key="2">
    <source>
        <dbReference type="Proteomes" id="UP001315686"/>
    </source>
</evidence>
<evidence type="ECO:0000313" key="1">
    <source>
        <dbReference type="EMBL" id="MBT0957369.1"/>
    </source>
</evidence>
<dbReference type="AlphaFoldDB" id="A0AAP2CN59"/>
<sequence length="85" mass="9295">MKQVLLPLAAGLALTACSPPQPKVTSFNGHSISVVTSQTLTEKQQSKQAWEEAARVCGRVGKTAEYASQTADQRARETRRFFLCL</sequence>
<gene>
    <name evidence="1" type="ORF">IV417_08225</name>
</gene>
<keyword evidence="2" id="KW-1185">Reference proteome</keyword>
<accession>A0AAP2CN59</accession>
<dbReference type="RefSeq" id="WP_327793604.1">
    <property type="nucleotide sequence ID" value="NZ_JADQAZ010000002.1"/>
</dbReference>
<name>A0AAP2CN59_9RHOB</name>
<organism evidence="1 2">
    <name type="scientific">Harenicola maris</name>
    <dbReference type="NCBI Taxonomy" id="2841044"/>
    <lineage>
        <taxon>Bacteria</taxon>
        <taxon>Pseudomonadati</taxon>
        <taxon>Pseudomonadota</taxon>
        <taxon>Alphaproteobacteria</taxon>
        <taxon>Rhodobacterales</taxon>
        <taxon>Paracoccaceae</taxon>
        <taxon>Harenicola</taxon>
    </lineage>
</organism>
<comment type="caution">
    <text evidence="1">The sequence shown here is derived from an EMBL/GenBank/DDBJ whole genome shotgun (WGS) entry which is preliminary data.</text>
</comment>
<dbReference type="PROSITE" id="PS51257">
    <property type="entry name" value="PROKAR_LIPOPROTEIN"/>
    <property type="match status" value="1"/>
</dbReference>
<protein>
    <recommendedName>
        <fullName evidence="3">Lipoprotein</fullName>
    </recommendedName>
</protein>
<dbReference type="EMBL" id="JADQAZ010000002">
    <property type="protein sequence ID" value="MBT0957369.1"/>
    <property type="molecule type" value="Genomic_DNA"/>
</dbReference>
<evidence type="ECO:0008006" key="3">
    <source>
        <dbReference type="Google" id="ProtNLM"/>
    </source>
</evidence>
<proteinExistence type="predicted"/>
<dbReference type="Proteomes" id="UP001315686">
    <property type="component" value="Unassembled WGS sequence"/>
</dbReference>
<reference evidence="1 2" key="1">
    <citation type="journal article" date="2021" name="Arch. Microbiol.">
        <title>Harenicola maris gen. nov., sp. nov. isolated from the Sea of Japan shallow sediments.</title>
        <authorList>
            <person name="Romanenko L.A."/>
            <person name="Kurilenko V.V."/>
            <person name="Chernysheva N.Y."/>
            <person name="Tekutyeva L.A."/>
            <person name="Velansky P.V."/>
            <person name="Svetashev V.I."/>
            <person name="Isaeva M.P."/>
        </authorList>
    </citation>
    <scope>NUCLEOTIDE SEQUENCE [LARGE SCALE GENOMIC DNA]</scope>
    <source>
        <strain evidence="1 2">KMM 3653</strain>
    </source>
</reference>